<dbReference type="SMART" id="SM00862">
    <property type="entry name" value="Trans_reg_C"/>
    <property type="match status" value="1"/>
</dbReference>
<dbReference type="SUPFAM" id="SSF52172">
    <property type="entry name" value="CheY-like"/>
    <property type="match status" value="1"/>
</dbReference>
<keyword evidence="3" id="KW-0805">Transcription regulation</keyword>
<dbReference type="InterPro" id="IPR001789">
    <property type="entry name" value="Sig_transdc_resp-reg_receiver"/>
</dbReference>
<evidence type="ECO:0000256" key="5">
    <source>
        <dbReference type="ARBA" id="ARBA00023163"/>
    </source>
</evidence>
<dbReference type="EMBL" id="FPBJ01000010">
    <property type="protein sequence ID" value="SFU53395.1"/>
    <property type="molecule type" value="Genomic_DNA"/>
</dbReference>
<dbReference type="GO" id="GO:0006355">
    <property type="term" value="P:regulation of DNA-templated transcription"/>
    <property type="evidence" value="ECO:0007669"/>
    <property type="project" value="InterPro"/>
</dbReference>
<feature type="domain" description="Response regulatory" evidence="8">
    <location>
        <begin position="22"/>
        <end position="136"/>
    </location>
</feature>
<sequence>MAGWNESIAHDDRAEGDVFNMRLLLVEDHLDLSHWLYKALSHSGFVVDLAEDGVVADQLLQTENYALLILDVALPRLNGISLLLRLRRRGQNLPVLLLTANSGVTDRVNGLNSGADDYLTKPFDFKELEARIRALLRRSAGIQQETLKFGSLVYEDEGYFLLDNVPLVLTPRELSVLTTLFQRRGRPVSKQQLFEQVFSLSDDANPQSIELYVHRLRKKLLNSDVGIGTLRGLGYRLERQEQ</sequence>
<dbReference type="InterPro" id="IPR016032">
    <property type="entry name" value="Sig_transdc_resp-reg_C-effctor"/>
</dbReference>
<dbReference type="PANTHER" id="PTHR48111:SF67">
    <property type="entry name" value="TRANSCRIPTIONAL REGULATORY PROTEIN TCTD"/>
    <property type="match status" value="1"/>
</dbReference>
<dbReference type="Pfam" id="PF00486">
    <property type="entry name" value="Trans_reg_C"/>
    <property type="match status" value="1"/>
</dbReference>
<evidence type="ECO:0000259" key="9">
    <source>
        <dbReference type="PROSITE" id="PS51755"/>
    </source>
</evidence>
<dbReference type="PANTHER" id="PTHR48111">
    <property type="entry name" value="REGULATOR OF RPOS"/>
    <property type="match status" value="1"/>
</dbReference>
<evidence type="ECO:0000259" key="8">
    <source>
        <dbReference type="PROSITE" id="PS50110"/>
    </source>
</evidence>
<reference evidence="11" key="1">
    <citation type="submission" date="2016-10" db="EMBL/GenBank/DDBJ databases">
        <authorList>
            <person name="Varghese N."/>
            <person name="Submissions S."/>
        </authorList>
    </citation>
    <scope>NUCLEOTIDE SEQUENCE [LARGE SCALE GENOMIC DNA]</scope>
    <source>
        <strain evidence="11">DSM 18168</strain>
    </source>
</reference>
<accession>A0A1I7GYC3</accession>
<dbReference type="SMART" id="SM00448">
    <property type="entry name" value="REC"/>
    <property type="match status" value="1"/>
</dbReference>
<dbReference type="Pfam" id="PF00072">
    <property type="entry name" value="Response_reg"/>
    <property type="match status" value="1"/>
</dbReference>
<dbReference type="GO" id="GO:0000156">
    <property type="term" value="F:phosphorelay response regulator activity"/>
    <property type="evidence" value="ECO:0007669"/>
    <property type="project" value="TreeGrafter"/>
</dbReference>
<proteinExistence type="predicted"/>
<dbReference type="GO" id="GO:0000976">
    <property type="term" value="F:transcription cis-regulatory region binding"/>
    <property type="evidence" value="ECO:0007669"/>
    <property type="project" value="TreeGrafter"/>
</dbReference>
<gene>
    <name evidence="10" type="ORF">SAMN05421784_11068</name>
</gene>
<keyword evidence="2" id="KW-0902">Two-component regulatory system</keyword>
<dbReference type="FunFam" id="3.40.50.2300:FF:000002">
    <property type="entry name" value="DNA-binding response regulator PhoP"/>
    <property type="match status" value="1"/>
</dbReference>
<feature type="modified residue" description="4-aspartylphosphate" evidence="6">
    <location>
        <position position="71"/>
    </location>
</feature>
<dbReference type="InterPro" id="IPR001867">
    <property type="entry name" value="OmpR/PhoB-type_DNA-bd"/>
</dbReference>
<keyword evidence="5" id="KW-0804">Transcription</keyword>
<dbReference type="Proteomes" id="UP000242496">
    <property type="component" value="Unassembled WGS sequence"/>
</dbReference>
<dbReference type="GO" id="GO:0032993">
    <property type="term" value="C:protein-DNA complex"/>
    <property type="evidence" value="ECO:0007669"/>
    <property type="project" value="TreeGrafter"/>
</dbReference>
<dbReference type="Gene3D" id="1.10.10.10">
    <property type="entry name" value="Winged helix-like DNA-binding domain superfamily/Winged helix DNA-binding domain"/>
    <property type="match status" value="1"/>
</dbReference>
<evidence type="ECO:0000313" key="11">
    <source>
        <dbReference type="Proteomes" id="UP000242496"/>
    </source>
</evidence>
<protein>
    <submittedName>
        <fullName evidence="10">Two-component system, OmpR family, response regulator TctD</fullName>
    </submittedName>
</protein>
<evidence type="ECO:0000256" key="2">
    <source>
        <dbReference type="ARBA" id="ARBA00023012"/>
    </source>
</evidence>
<dbReference type="STRING" id="351659.SAMN05421784_11068"/>
<evidence type="ECO:0000313" key="10">
    <source>
        <dbReference type="EMBL" id="SFU53395.1"/>
    </source>
</evidence>
<evidence type="ECO:0000256" key="1">
    <source>
        <dbReference type="ARBA" id="ARBA00022553"/>
    </source>
</evidence>
<dbReference type="Gene3D" id="3.40.50.2300">
    <property type="match status" value="1"/>
</dbReference>
<dbReference type="NCBIfam" id="NF012023">
    <property type="entry name" value="PRK15479.1"/>
    <property type="match status" value="1"/>
</dbReference>
<dbReference type="Gene3D" id="6.10.250.690">
    <property type="match status" value="1"/>
</dbReference>
<keyword evidence="1 6" id="KW-0597">Phosphoprotein</keyword>
<dbReference type="CDD" id="cd00383">
    <property type="entry name" value="trans_reg_C"/>
    <property type="match status" value="1"/>
</dbReference>
<dbReference type="AlphaFoldDB" id="A0A1I7GYC3"/>
<organism evidence="10 11">
    <name type="scientific">Xenorhabdus koppenhoeferi</name>
    <dbReference type="NCBI Taxonomy" id="351659"/>
    <lineage>
        <taxon>Bacteria</taxon>
        <taxon>Pseudomonadati</taxon>
        <taxon>Pseudomonadota</taxon>
        <taxon>Gammaproteobacteria</taxon>
        <taxon>Enterobacterales</taxon>
        <taxon>Morganellaceae</taxon>
        <taxon>Xenorhabdus</taxon>
    </lineage>
</organism>
<feature type="DNA-binding region" description="OmpR/PhoB-type" evidence="7">
    <location>
        <begin position="144"/>
        <end position="239"/>
    </location>
</feature>
<keyword evidence="4 7" id="KW-0238">DNA-binding</keyword>
<dbReference type="InterPro" id="IPR036388">
    <property type="entry name" value="WH-like_DNA-bd_sf"/>
</dbReference>
<dbReference type="SUPFAM" id="SSF46894">
    <property type="entry name" value="C-terminal effector domain of the bipartite response regulators"/>
    <property type="match status" value="1"/>
</dbReference>
<dbReference type="GO" id="GO:0005829">
    <property type="term" value="C:cytosol"/>
    <property type="evidence" value="ECO:0007669"/>
    <property type="project" value="TreeGrafter"/>
</dbReference>
<name>A0A1I7GYC3_9GAMM</name>
<dbReference type="PROSITE" id="PS50110">
    <property type="entry name" value="RESPONSE_REGULATORY"/>
    <property type="match status" value="1"/>
</dbReference>
<keyword evidence="11" id="KW-1185">Reference proteome</keyword>
<evidence type="ECO:0000256" key="7">
    <source>
        <dbReference type="PROSITE-ProRule" id="PRU01091"/>
    </source>
</evidence>
<feature type="domain" description="OmpR/PhoB-type" evidence="9">
    <location>
        <begin position="144"/>
        <end position="239"/>
    </location>
</feature>
<evidence type="ECO:0000256" key="4">
    <source>
        <dbReference type="ARBA" id="ARBA00023125"/>
    </source>
</evidence>
<evidence type="ECO:0000256" key="6">
    <source>
        <dbReference type="PROSITE-ProRule" id="PRU00169"/>
    </source>
</evidence>
<dbReference type="InterPro" id="IPR039420">
    <property type="entry name" value="WalR-like"/>
</dbReference>
<dbReference type="PROSITE" id="PS51755">
    <property type="entry name" value="OMPR_PHOB"/>
    <property type="match status" value="1"/>
</dbReference>
<dbReference type="InterPro" id="IPR011006">
    <property type="entry name" value="CheY-like_superfamily"/>
</dbReference>
<evidence type="ECO:0000256" key="3">
    <source>
        <dbReference type="ARBA" id="ARBA00023015"/>
    </source>
</evidence>